<evidence type="ECO:0000313" key="9">
    <source>
        <dbReference type="Proteomes" id="UP000215185"/>
    </source>
</evidence>
<evidence type="ECO:0000256" key="5">
    <source>
        <dbReference type="ARBA" id="ARBA00023136"/>
    </source>
</evidence>
<keyword evidence="9" id="KW-1185">Reference proteome</keyword>
<proteinExistence type="predicted"/>
<evidence type="ECO:0000313" key="8">
    <source>
        <dbReference type="EMBL" id="SNU89816.1"/>
    </source>
</evidence>
<comment type="subcellular location">
    <subcellularLocation>
        <location evidence="1">Cell membrane</location>
        <topology evidence="1">Multi-pass membrane protein</topology>
    </subcellularLocation>
</comment>
<keyword evidence="4 6" id="KW-1133">Transmembrane helix</keyword>
<dbReference type="InterPro" id="IPR051791">
    <property type="entry name" value="Pra-immunoreactive"/>
</dbReference>
<feature type="domain" description="RDD" evidence="7">
    <location>
        <begin position="15"/>
        <end position="139"/>
    </location>
</feature>
<sequence length="177" mass="20042">MEQLPLKKWPKQVFGGFWIRFGAFLIDSLLVGAITKILLNLTVHHFVAPADATGHWWYTLIKLLILLAYFTGTMVYFKGQTVGKYLLNLKVINFKTGEADLKTLLVRELAGRTILHFLPIVAVTLVFTRHRQHLMDMLCDTVVINLKQVDYFNQAAQGHIVLPETAPTDAPEVTNPI</sequence>
<dbReference type="RefSeq" id="WP_018373370.1">
    <property type="nucleotide sequence ID" value="NZ_LT906439.1"/>
</dbReference>
<dbReference type="eggNOG" id="COG1714">
    <property type="taxonomic scope" value="Bacteria"/>
</dbReference>
<dbReference type="KEGG" id="smen:SAMEA4412692_1632"/>
<evidence type="ECO:0000259" key="7">
    <source>
        <dbReference type="Pfam" id="PF06271"/>
    </source>
</evidence>
<protein>
    <submittedName>
        <fullName evidence="8">RDD family</fullName>
    </submittedName>
</protein>
<keyword evidence="5 6" id="KW-0472">Membrane</keyword>
<evidence type="ECO:0000256" key="6">
    <source>
        <dbReference type="SAM" id="Phobius"/>
    </source>
</evidence>
<dbReference type="Pfam" id="PF06271">
    <property type="entry name" value="RDD"/>
    <property type="match status" value="1"/>
</dbReference>
<dbReference type="EMBL" id="LT906439">
    <property type="protein sequence ID" value="SNU89816.1"/>
    <property type="molecule type" value="Genomic_DNA"/>
</dbReference>
<organism evidence="8 9">
    <name type="scientific">Streptococcus merionis</name>
    <dbReference type="NCBI Taxonomy" id="400065"/>
    <lineage>
        <taxon>Bacteria</taxon>
        <taxon>Bacillati</taxon>
        <taxon>Bacillota</taxon>
        <taxon>Bacilli</taxon>
        <taxon>Lactobacillales</taxon>
        <taxon>Streptococcaceae</taxon>
        <taxon>Streptococcus</taxon>
    </lineage>
</organism>
<dbReference type="GO" id="GO:0005886">
    <property type="term" value="C:plasma membrane"/>
    <property type="evidence" value="ECO:0007669"/>
    <property type="project" value="UniProtKB-SubCell"/>
</dbReference>
<dbReference type="STRING" id="1123308.GCA_000380085_00802"/>
<dbReference type="OrthoDB" id="9793824at2"/>
<evidence type="ECO:0000256" key="3">
    <source>
        <dbReference type="ARBA" id="ARBA00022692"/>
    </source>
</evidence>
<feature type="transmembrane region" description="Helical" evidence="6">
    <location>
        <begin position="55"/>
        <end position="77"/>
    </location>
</feature>
<name>A0A239SWV9_9STRE</name>
<evidence type="ECO:0000256" key="2">
    <source>
        <dbReference type="ARBA" id="ARBA00022475"/>
    </source>
</evidence>
<reference evidence="8 9" key="1">
    <citation type="submission" date="2017-06" db="EMBL/GenBank/DDBJ databases">
        <authorList>
            <consortium name="Pathogen Informatics"/>
        </authorList>
    </citation>
    <scope>NUCLEOTIDE SEQUENCE [LARGE SCALE GENOMIC DNA]</scope>
    <source>
        <strain evidence="8 9">NCTC13788</strain>
    </source>
</reference>
<keyword evidence="3 6" id="KW-0812">Transmembrane</keyword>
<keyword evidence="2" id="KW-1003">Cell membrane</keyword>
<dbReference type="Proteomes" id="UP000215185">
    <property type="component" value="Chromosome 1"/>
</dbReference>
<feature type="transmembrane region" description="Helical" evidence="6">
    <location>
        <begin position="21"/>
        <end position="43"/>
    </location>
</feature>
<dbReference type="AlphaFoldDB" id="A0A239SWV9"/>
<evidence type="ECO:0000256" key="1">
    <source>
        <dbReference type="ARBA" id="ARBA00004651"/>
    </source>
</evidence>
<accession>A0A239SWV9</accession>
<dbReference type="PANTHER" id="PTHR36115">
    <property type="entry name" value="PROLINE-RICH ANTIGEN HOMOLOG-RELATED"/>
    <property type="match status" value="1"/>
</dbReference>
<dbReference type="PANTHER" id="PTHR36115:SF9">
    <property type="entry name" value="LMO1584 PROTEIN"/>
    <property type="match status" value="1"/>
</dbReference>
<dbReference type="InterPro" id="IPR010432">
    <property type="entry name" value="RDD"/>
</dbReference>
<gene>
    <name evidence="8" type="ORF">SAMEA4412692_01632</name>
</gene>
<evidence type="ECO:0000256" key="4">
    <source>
        <dbReference type="ARBA" id="ARBA00022989"/>
    </source>
</evidence>